<dbReference type="GO" id="GO:0005634">
    <property type="term" value="C:nucleus"/>
    <property type="evidence" value="ECO:0007669"/>
    <property type="project" value="UniProtKB-SubCell"/>
</dbReference>
<evidence type="ECO:0000256" key="2">
    <source>
        <dbReference type="ARBA" id="ARBA00022723"/>
    </source>
</evidence>
<dbReference type="PANTHER" id="PTHR31832:SF5">
    <property type="entry name" value="OS09G0527900 PROTEIN"/>
    <property type="match status" value="1"/>
</dbReference>
<comment type="subcellular location">
    <subcellularLocation>
        <location evidence="1">Nucleus</location>
    </subcellularLocation>
</comment>
<accession>A0A7S3EIW8</accession>
<dbReference type="PROSITE" id="PS50119">
    <property type="entry name" value="ZF_BBOX"/>
    <property type="match status" value="1"/>
</dbReference>
<sequence>MTYLLKFRALCFDCEKAEASLWCIQDQCALCRVCDEKVHSGNRISQRHERVEVVKSSVLSTLCNECNMVPASFYHQGRDSTLCELCVQQERESTMQTKEFGDMYPKICFGSQNIIPLQDAHVTDSIVFDKMDFTTSYAEKKRKSRTRLILAGLGSQESPESKVDRWLHNKTYTPAWSLAKSNDGHAESKLAPSNLAALVSAEVLSGSKRKLPSETKNSLKGGGDGI</sequence>
<keyword evidence="3" id="KW-0677">Repeat</keyword>
<evidence type="ECO:0000313" key="11">
    <source>
        <dbReference type="EMBL" id="CAE0054590.1"/>
    </source>
</evidence>
<dbReference type="PANTHER" id="PTHR31832">
    <property type="entry name" value="B-BOX ZINC FINGER PROTEIN 22"/>
    <property type="match status" value="1"/>
</dbReference>
<evidence type="ECO:0000256" key="6">
    <source>
        <dbReference type="ARBA" id="ARBA00023163"/>
    </source>
</evidence>
<proteinExistence type="predicted"/>
<evidence type="ECO:0000256" key="3">
    <source>
        <dbReference type="ARBA" id="ARBA00022737"/>
    </source>
</evidence>
<dbReference type="InterPro" id="IPR000315">
    <property type="entry name" value="Znf_B-box"/>
</dbReference>
<dbReference type="AlphaFoldDB" id="A0A7S3EIW8"/>
<keyword evidence="5" id="KW-0805">Transcription regulation</keyword>
<keyword evidence="2" id="KW-0479">Metal-binding</keyword>
<dbReference type="GO" id="GO:0008270">
    <property type="term" value="F:zinc ion binding"/>
    <property type="evidence" value="ECO:0007669"/>
    <property type="project" value="UniProtKB-KW"/>
</dbReference>
<evidence type="ECO:0000313" key="12">
    <source>
        <dbReference type="EMBL" id="CAE0054591.1"/>
    </source>
</evidence>
<evidence type="ECO:0000256" key="7">
    <source>
        <dbReference type="ARBA" id="ARBA00023242"/>
    </source>
</evidence>
<keyword evidence="7" id="KW-0539">Nucleus</keyword>
<feature type="region of interest" description="Disordered" evidence="9">
    <location>
        <begin position="207"/>
        <end position="226"/>
    </location>
</feature>
<evidence type="ECO:0000256" key="5">
    <source>
        <dbReference type="ARBA" id="ARBA00023015"/>
    </source>
</evidence>
<evidence type="ECO:0000256" key="9">
    <source>
        <dbReference type="SAM" id="MobiDB-lite"/>
    </source>
</evidence>
<dbReference type="Pfam" id="PF00643">
    <property type="entry name" value="zf-B_box"/>
    <property type="match status" value="1"/>
</dbReference>
<keyword evidence="4" id="KW-0862">Zinc</keyword>
<dbReference type="InterPro" id="IPR049808">
    <property type="entry name" value="CONSTANS-like_Bbox1"/>
</dbReference>
<organism evidence="11">
    <name type="scientific">Rhodosorus marinus</name>
    <dbReference type="NCBI Taxonomy" id="101924"/>
    <lineage>
        <taxon>Eukaryota</taxon>
        <taxon>Rhodophyta</taxon>
        <taxon>Stylonematophyceae</taxon>
        <taxon>Stylonematales</taxon>
        <taxon>Stylonemataceae</taxon>
        <taxon>Rhodosorus</taxon>
    </lineage>
</organism>
<evidence type="ECO:0000259" key="10">
    <source>
        <dbReference type="PROSITE" id="PS50119"/>
    </source>
</evidence>
<name>A0A7S3EIW8_9RHOD</name>
<dbReference type="EMBL" id="HBHW01029199">
    <property type="protein sequence ID" value="CAE0054591.1"/>
    <property type="molecule type" value="Transcribed_RNA"/>
</dbReference>
<keyword evidence="8" id="KW-0863">Zinc-finger</keyword>
<dbReference type="SMART" id="SM00336">
    <property type="entry name" value="BBOX"/>
    <property type="match status" value="1"/>
</dbReference>
<dbReference type="GO" id="GO:0006355">
    <property type="term" value="P:regulation of DNA-templated transcription"/>
    <property type="evidence" value="ECO:0007669"/>
    <property type="project" value="TreeGrafter"/>
</dbReference>
<keyword evidence="6" id="KW-0804">Transcription</keyword>
<gene>
    <name evidence="11" type="ORF">RMAR00112_LOCUS22619</name>
    <name evidence="12" type="ORF">RMAR00112_LOCUS22620</name>
</gene>
<dbReference type="EMBL" id="HBHW01029198">
    <property type="protein sequence ID" value="CAE0054590.1"/>
    <property type="molecule type" value="Transcribed_RNA"/>
</dbReference>
<evidence type="ECO:0000256" key="4">
    <source>
        <dbReference type="ARBA" id="ARBA00022833"/>
    </source>
</evidence>
<evidence type="ECO:0000256" key="1">
    <source>
        <dbReference type="ARBA" id="ARBA00004123"/>
    </source>
</evidence>
<reference evidence="11" key="1">
    <citation type="submission" date="2021-01" db="EMBL/GenBank/DDBJ databases">
        <authorList>
            <person name="Corre E."/>
            <person name="Pelletier E."/>
            <person name="Niang G."/>
            <person name="Scheremetjew M."/>
            <person name="Finn R."/>
            <person name="Kale V."/>
            <person name="Holt S."/>
            <person name="Cochrane G."/>
            <person name="Meng A."/>
            <person name="Brown T."/>
            <person name="Cohen L."/>
        </authorList>
    </citation>
    <scope>NUCLEOTIDE SEQUENCE</scope>
    <source>
        <strain evidence="11">CCMP 769</strain>
    </source>
</reference>
<dbReference type="CDD" id="cd19821">
    <property type="entry name" value="Bbox1_BBX-like"/>
    <property type="match status" value="1"/>
</dbReference>
<protein>
    <recommendedName>
        <fullName evidence="10">B box-type domain-containing protein</fullName>
    </recommendedName>
</protein>
<evidence type="ECO:0000256" key="8">
    <source>
        <dbReference type="PROSITE-ProRule" id="PRU00024"/>
    </source>
</evidence>
<feature type="domain" description="B box-type" evidence="10">
    <location>
        <begin position="6"/>
        <end position="53"/>
    </location>
</feature>
<dbReference type="InterPro" id="IPR051979">
    <property type="entry name" value="B-box_zinc_finger"/>
</dbReference>